<sequence length="166" mass="16448">MTDNQEASGTAQRRAVLAGAGMVGVVAALAGCGNAVSSKQQHPAAESTGGHATSSPTGTPDRGDASSSVGIGQDLVSASEIPVGGGKIFGKQQVVVTQPTPGEFRGFSAVCSHTGCIVSTVEGGVIKCPCHGSLFSADDGSVKAGPAVKPLPRRTVTVRGGNVYLM</sequence>
<keyword evidence="13" id="KW-1185">Reference proteome</keyword>
<comment type="function">
    <text evidence="1">Iron-sulfur subunit of the cytochrome bc1 complex, an essential component of the respiratory electron transport chain required for ATP synthesis. The bc1 complex catalyzes the oxidation of menaquinol and the reduction of cytochrome c in the respiratory chain. The bc1 complex operates through a Q-cycle mechanism that couples electron transfer to generation of the proton gradient that drives ATP synthesis.</text>
</comment>
<dbReference type="Proteomes" id="UP001501570">
    <property type="component" value="Unassembled WGS sequence"/>
</dbReference>
<dbReference type="PANTHER" id="PTHR10134">
    <property type="entry name" value="CYTOCHROME B-C1 COMPLEX SUBUNIT RIESKE, MITOCHONDRIAL"/>
    <property type="match status" value="1"/>
</dbReference>
<comment type="cofactor">
    <cofactor evidence="9">
        <name>[2Fe-2S] cluster</name>
        <dbReference type="ChEBI" id="CHEBI:190135"/>
    </cofactor>
</comment>
<evidence type="ECO:0000313" key="12">
    <source>
        <dbReference type="EMBL" id="GAA5187366.1"/>
    </source>
</evidence>
<evidence type="ECO:0000256" key="6">
    <source>
        <dbReference type="ARBA" id="ARBA00023014"/>
    </source>
</evidence>
<dbReference type="InterPro" id="IPR036922">
    <property type="entry name" value="Rieske_2Fe-2S_sf"/>
</dbReference>
<name>A0ABP9RW50_9ACTN</name>
<feature type="region of interest" description="Disordered" evidence="10">
    <location>
        <begin position="40"/>
        <end position="71"/>
    </location>
</feature>
<evidence type="ECO:0000256" key="10">
    <source>
        <dbReference type="SAM" id="MobiDB-lite"/>
    </source>
</evidence>
<gene>
    <name evidence="12" type="ORF">GCM10023322_35570</name>
</gene>
<keyword evidence="6" id="KW-0411">Iron-sulfur</keyword>
<evidence type="ECO:0000256" key="7">
    <source>
        <dbReference type="ARBA" id="ARBA00023157"/>
    </source>
</evidence>
<evidence type="ECO:0000256" key="5">
    <source>
        <dbReference type="ARBA" id="ARBA00023004"/>
    </source>
</evidence>
<evidence type="ECO:0000256" key="9">
    <source>
        <dbReference type="ARBA" id="ARBA00034078"/>
    </source>
</evidence>
<keyword evidence="3" id="KW-0001">2Fe-2S</keyword>
<dbReference type="PRINTS" id="PR00162">
    <property type="entry name" value="RIESKE"/>
</dbReference>
<feature type="domain" description="Rieske" evidence="11">
    <location>
        <begin position="73"/>
        <end position="165"/>
    </location>
</feature>
<dbReference type="EMBL" id="BAABJQ010000009">
    <property type="protein sequence ID" value="GAA5187366.1"/>
    <property type="molecule type" value="Genomic_DNA"/>
</dbReference>
<keyword evidence="4" id="KW-0479">Metal-binding</keyword>
<comment type="caution">
    <text evidence="12">The sequence shown here is derived from an EMBL/GenBank/DDBJ whole genome shotgun (WGS) entry which is preliminary data.</text>
</comment>
<dbReference type="CDD" id="cd03467">
    <property type="entry name" value="Rieske"/>
    <property type="match status" value="1"/>
</dbReference>
<keyword evidence="7" id="KW-1015">Disulfide bond</keyword>
<dbReference type="PROSITE" id="PS51296">
    <property type="entry name" value="RIESKE"/>
    <property type="match status" value="1"/>
</dbReference>
<evidence type="ECO:0000256" key="4">
    <source>
        <dbReference type="ARBA" id="ARBA00022723"/>
    </source>
</evidence>
<dbReference type="InterPro" id="IPR014349">
    <property type="entry name" value="Rieske_Fe-S_prot"/>
</dbReference>
<accession>A0ABP9RW50</accession>
<organism evidence="12 13">
    <name type="scientific">Rugosimonospora acidiphila</name>
    <dbReference type="NCBI Taxonomy" id="556531"/>
    <lineage>
        <taxon>Bacteria</taxon>
        <taxon>Bacillati</taxon>
        <taxon>Actinomycetota</taxon>
        <taxon>Actinomycetes</taxon>
        <taxon>Micromonosporales</taxon>
        <taxon>Micromonosporaceae</taxon>
        <taxon>Rugosimonospora</taxon>
    </lineage>
</organism>
<reference evidence="13" key="1">
    <citation type="journal article" date="2019" name="Int. J. Syst. Evol. Microbiol.">
        <title>The Global Catalogue of Microorganisms (GCM) 10K type strain sequencing project: providing services to taxonomists for standard genome sequencing and annotation.</title>
        <authorList>
            <consortium name="The Broad Institute Genomics Platform"/>
            <consortium name="The Broad Institute Genome Sequencing Center for Infectious Disease"/>
            <person name="Wu L."/>
            <person name="Ma J."/>
        </authorList>
    </citation>
    <scope>NUCLEOTIDE SEQUENCE [LARGE SCALE GENOMIC DNA]</scope>
    <source>
        <strain evidence="13">JCM 18304</strain>
    </source>
</reference>
<protein>
    <recommendedName>
        <fullName evidence="2">Cytochrome bc1 complex Rieske iron-sulfur subunit</fullName>
    </recommendedName>
    <alternativeName>
        <fullName evidence="8">Cytochrome bc1 reductase complex subunit QcrA</fullName>
    </alternativeName>
</protein>
<dbReference type="InterPro" id="IPR005805">
    <property type="entry name" value="Rieske_Fe-S_prot_C"/>
</dbReference>
<dbReference type="InterPro" id="IPR017941">
    <property type="entry name" value="Rieske_2Fe-2S"/>
</dbReference>
<evidence type="ECO:0000259" key="11">
    <source>
        <dbReference type="PROSITE" id="PS51296"/>
    </source>
</evidence>
<evidence type="ECO:0000256" key="3">
    <source>
        <dbReference type="ARBA" id="ARBA00022714"/>
    </source>
</evidence>
<dbReference type="SUPFAM" id="SSF50022">
    <property type="entry name" value="ISP domain"/>
    <property type="match status" value="1"/>
</dbReference>
<evidence type="ECO:0000256" key="8">
    <source>
        <dbReference type="ARBA" id="ARBA00029586"/>
    </source>
</evidence>
<keyword evidence="5" id="KW-0408">Iron</keyword>
<evidence type="ECO:0000256" key="1">
    <source>
        <dbReference type="ARBA" id="ARBA00002494"/>
    </source>
</evidence>
<evidence type="ECO:0000313" key="13">
    <source>
        <dbReference type="Proteomes" id="UP001501570"/>
    </source>
</evidence>
<dbReference type="Gene3D" id="2.102.10.10">
    <property type="entry name" value="Rieske [2Fe-2S] iron-sulphur domain"/>
    <property type="match status" value="1"/>
</dbReference>
<dbReference type="RefSeq" id="WP_345630904.1">
    <property type="nucleotide sequence ID" value="NZ_BAABJQ010000009.1"/>
</dbReference>
<evidence type="ECO:0000256" key="2">
    <source>
        <dbReference type="ARBA" id="ARBA00015816"/>
    </source>
</evidence>
<dbReference type="PROSITE" id="PS51318">
    <property type="entry name" value="TAT"/>
    <property type="match status" value="1"/>
</dbReference>
<proteinExistence type="predicted"/>
<dbReference type="Pfam" id="PF00355">
    <property type="entry name" value="Rieske"/>
    <property type="match status" value="1"/>
</dbReference>
<dbReference type="InterPro" id="IPR006311">
    <property type="entry name" value="TAT_signal"/>
</dbReference>